<feature type="compositionally biased region" description="Basic and acidic residues" evidence="1">
    <location>
        <begin position="66"/>
        <end position="80"/>
    </location>
</feature>
<feature type="region of interest" description="Disordered" evidence="1">
    <location>
        <begin position="1"/>
        <end position="86"/>
    </location>
</feature>
<evidence type="ECO:0000313" key="3">
    <source>
        <dbReference type="Proteomes" id="UP000886595"/>
    </source>
</evidence>
<protein>
    <submittedName>
        <fullName evidence="2">Uncharacterized protein</fullName>
    </submittedName>
</protein>
<evidence type="ECO:0000313" key="2">
    <source>
        <dbReference type="EMBL" id="KAG2292688.1"/>
    </source>
</evidence>
<organism evidence="2 3">
    <name type="scientific">Brassica carinata</name>
    <name type="common">Ethiopian mustard</name>
    <name type="synonym">Abyssinian cabbage</name>
    <dbReference type="NCBI Taxonomy" id="52824"/>
    <lineage>
        <taxon>Eukaryota</taxon>
        <taxon>Viridiplantae</taxon>
        <taxon>Streptophyta</taxon>
        <taxon>Embryophyta</taxon>
        <taxon>Tracheophyta</taxon>
        <taxon>Spermatophyta</taxon>
        <taxon>Magnoliopsida</taxon>
        <taxon>eudicotyledons</taxon>
        <taxon>Gunneridae</taxon>
        <taxon>Pentapetalae</taxon>
        <taxon>rosids</taxon>
        <taxon>malvids</taxon>
        <taxon>Brassicales</taxon>
        <taxon>Brassicaceae</taxon>
        <taxon>Brassiceae</taxon>
        <taxon>Brassica</taxon>
    </lineage>
</organism>
<accession>A0A8X7RNX2</accession>
<comment type="caution">
    <text evidence="2">The sequence shown here is derived from an EMBL/GenBank/DDBJ whole genome shotgun (WGS) entry which is preliminary data.</text>
</comment>
<name>A0A8X7RNX2_BRACI</name>
<proteinExistence type="predicted"/>
<dbReference type="AlphaFoldDB" id="A0A8X7RNX2"/>
<evidence type="ECO:0000256" key="1">
    <source>
        <dbReference type="SAM" id="MobiDB-lite"/>
    </source>
</evidence>
<sequence>MLEEKEFSPKRGFWAEALEGRNDEEGVSEGEEREASLNAACSGDSEDNSEGSPLLIRRGNDEDDDERRSPVLTPHRELQLRRRGRP</sequence>
<keyword evidence="3" id="KW-1185">Reference proteome</keyword>
<dbReference type="Proteomes" id="UP000886595">
    <property type="component" value="Unassembled WGS sequence"/>
</dbReference>
<reference evidence="2 3" key="1">
    <citation type="submission" date="2020-02" db="EMBL/GenBank/DDBJ databases">
        <authorList>
            <person name="Ma Q."/>
            <person name="Huang Y."/>
            <person name="Song X."/>
            <person name="Pei D."/>
        </authorList>
    </citation>
    <scope>NUCLEOTIDE SEQUENCE [LARGE SCALE GENOMIC DNA]</scope>
    <source>
        <strain evidence="2">Sxm20200214</strain>
        <tissue evidence="2">Leaf</tissue>
    </source>
</reference>
<gene>
    <name evidence="2" type="ORF">Bca52824_039357</name>
</gene>
<dbReference type="EMBL" id="JAAMPC010000009">
    <property type="protein sequence ID" value="KAG2292688.1"/>
    <property type="molecule type" value="Genomic_DNA"/>
</dbReference>